<dbReference type="Proteomes" id="UP000004382">
    <property type="component" value="Unassembled WGS sequence"/>
</dbReference>
<name>H1KSQ0_METEX</name>
<dbReference type="EMBL" id="AGJK01000284">
    <property type="protein sequence ID" value="EHP87072.1"/>
    <property type="molecule type" value="Genomic_DNA"/>
</dbReference>
<proteinExistence type="predicted"/>
<protein>
    <submittedName>
        <fullName evidence="1">Transglutaminase family protein cysteine peptidase BTLCP</fullName>
    </submittedName>
</protein>
<evidence type="ECO:0000313" key="2">
    <source>
        <dbReference type="Proteomes" id="UP000004382"/>
    </source>
</evidence>
<reference evidence="1 2" key="1">
    <citation type="submission" date="2011-09" db="EMBL/GenBank/DDBJ databases">
        <title>The draft genome of Methylobacterium extorquens DSM 13060.</title>
        <authorList>
            <consortium name="US DOE Joint Genome Institute (JGI-PGF)"/>
            <person name="Lucas S."/>
            <person name="Han J."/>
            <person name="Lapidus A."/>
            <person name="Cheng J.-F."/>
            <person name="Goodwin L."/>
            <person name="Pitluck S."/>
            <person name="Peters L."/>
            <person name="Land M.L."/>
            <person name="Hauser L."/>
            <person name="Koskimaki J."/>
            <person name="Halonen O."/>
            <person name="Pirttila A."/>
            <person name="Frank C."/>
            <person name="Woyke T.J."/>
        </authorList>
    </citation>
    <scope>NUCLEOTIDE SEQUENCE [LARGE SCALE GENOMIC DNA]</scope>
    <source>
        <strain evidence="1 2">DSM 13060</strain>
    </source>
</reference>
<accession>H1KSQ0</accession>
<evidence type="ECO:0000313" key="1">
    <source>
        <dbReference type="EMBL" id="EHP87072.1"/>
    </source>
</evidence>
<organism evidence="1 2">
    <name type="scientific">Methylorubrum extorquens DSM 13060</name>
    <dbReference type="NCBI Taxonomy" id="882800"/>
    <lineage>
        <taxon>Bacteria</taxon>
        <taxon>Pseudomonadati</taxon>
        <taxon>Pseudomonadota</taxon>
        <taxon>Alphaproteobacteria</taxon>
        <taxon>Hyphomicrobiales</taxon>
        <taxon>Methylobacteriaceae</taxon>
        <taxon>Methylorubrum</taxon>
    </lineage>
</organism>
<feature type="non-terminal residue" evidence="1">
    <location>
        <position position="45"/>
    </location>
</feature>
<gene>
    <name evidence="1" type="ORF">MetexDRAFT_5663</name>
</gene>
<dbReference type="AlphaFoldDB" id="H1KSQ0"/>
<comment type="caution">
    <text evidence="1">The sequence shown here is derived from an EMBL/GenBank/DDBJ whole genome shotgun (WGS) entry which is preliminary data.</text>
</comment>
<sequence length="45" mass="4573" precursor="true">MRIAFSKLCVVRPALTTRLLAGLALAGALLLAAAPRAEAQPTAAL</sequence>